<dbReference type="Gene3D" id="2.160.20.10">
    <property type="entry name" value="Single-stranded right-handed beta-helix, Pectin lyase-like"/>
    <property type="match status" value="1"/>
</dbReference>
<dbReference type="SUPFAM" id="SSF51126">
    <property type="entry name" value="Pectin lyase-like"/>
    <property type="match status" value="1"/>
</dbReference>
<dbReference type="PROSITE" id="PS00502">
    <property type="entry name" value="POLYGALACTURONASE"/>
    <property type="match status" value="1"/>
</dbReference>
<keyword evidence="7" id="KW-0961">Cell wall biogenesis/degradation</keyword>
<dbReference type="GO" id="GO:0071555">
    <property type="term" value="P:cell wall organization"/>
    <property type="evidence" value="ECO:0007669"/>
    <property type="project" value="UniProtKB-KW"/>
</dbReference>
<dbReference type="InterPro" id="IPR000743">
    <property type="entry name" value="Glyco_hydro_28"/>
</dbReference>
<gene>
    <name evidence="11" type="ORF">H5410_051730</name>
</gene>
<dbReference type="GO" id="GO:0005975">
    <property type="term" value="P:carbohydrate metabolic process"/>
    <property type="evidence" value="ECO:0007669"/>
    <property type="project" value="InterPro"/>
</dbReference>
<evidence type="ECO:0000256" key="1">
    <source>
        <dbReference type="ARBA" id="ARBA00004191"/>
    </source>
</evidence>
<dbReference type="GO" id="GO:0004650">
    <property type="term" value="F:polygalacturonase activity"/>
    <property type="evidence" value="ECO:0007669"/>
    <property type="project" value="InterPro"/>
</dbReference>
<evidence type="ECO:0000256" key="5">
    <source>
        <dbReference type="ARBA" id="ARBA00022801"/>
    </source>
</evidence>
<reference evidence="11 12" key="1">
    <citation type="submission" date="2020-09" db="EMBL/GenBank/DDBJ databases">
        <title>De no assembly of potato wild relative species, Solanum commersonii.</title>
        <authorList>
            <person name="Cho K."/>
        </authorList>
    </citation>
    <scope>NUCLEOTIDE SEQUENCE [LARGE SCALE GENOMIC DNA]</scope>
    <source>
        <strain evidence="11">LZ3.2</strain>
        <tissue evidence="11">Leaf</tissue>
    </source>
</reference>
<dbReference type="Proteomes" id="UP000824120">
    <property type="component" value="Chromosome 10"/>
</dbReference>
<comment type="subcellular location">
    <subcellularLocation>
        <location evidence="1">Secreted</location>
        <location evidence="1">Cell wall</location>
    </subcellularLocation>
</comment>
<dbReference type="PANTHER" id="PTHR31375">
    <property type="match status" value="1"/>
</dbReference>
<dbReference type="InterPro" id="IPR011050">
    <property type="entry name" value="Pectin_lyase_fold/virulence"/>
</dbReference>
<feature type="active site" evidence="8">
    <location>
        <position position="237"/>
    </location>
</feature>
<sequence>MTSNSCFKIGFILGLVFVCTNAQEKVFNVHSYGAKADGMTDDSKAILNGWRDACKWNGKATLLIPLGEYMVNGAIFKGPCNGSAMTFEMKGVIKAPTDPKIFCNEYWIRFQYMNGLKIKGHGTFDGQGACAWGKHQCATPLPFTVGFYFIKNLIVHDIHSNNSKGVHINVFNCTNGFFRHVKITAPDDSPNTDGIRIGYSNNIHIVDSNIGTGDDCISMVAGSQSINISGVTCGPGHGISIGSLGKLSKNDVVKDIHTKNCTFINTQNGVRIKTWASSMTGMATNITFEDIIMIKVSNPILIDQQYCPTGNCKKQGSSVQVKEVTYKNIRGSSSSKVAVIFDCSDSHPCNGIIVKDINLVYNERDGPATSSACENAIGKATGIELPPNCLKKS</sequence>
<evidence type="ECO:0000256" key="8">
    <source>
        <dbReference type="PROSITE-ProRule" id="PRU10052"/>
    </source>
</evidence>
<dbReference type="AlphaFoldDB" id="A0A9J5X0B2"/>
<keyword evidence="4" id="KW-0964">Secreted</keyword>
<keyword evidence="12" id="KW-1185">Reference proteome</keyword>
<evidence type="ECO:0000256" key="4">
    <source>
        <dbReference type="ARBA" id="ARBA00022525"/>
    </source>
</evidence>
<evidence type="ECO:0000256" key="10">
    <source>
        <dbReference type="SAM" id="SignalP"/>
    </source>
</evidence>
<accession>A0A9J5X0B2</accession>
<feature type="signal peptide" evidence="10">
    <location>
        <begin position="1"/>
        <end position="22"/>
    </location>
</feature>
<feature type="chain" id="PRO_5039894657" description="Polygalacturonase" evidence="10">
    <location>
        <begin position="23"/>
        <end position="393"/>
    </location>
</feature>
<dbReference type="EMBL" id="JACXVP010000010">
    <property type="protein sequence ID" value="KAG5581103.1"/>
    <property type="molecule type" value="Genomic_DNA"/>
</dbReference>
<keyword evidence="6 9" id="KW-0326">Glycosidase</keyword>
<dbReference type="Pfam" id="PF00295">
    <property type="entry name" value="Glyco_hydro_28"/>
    <property type="match status" value="1"/>
</dbReference>
<evidence type="ECO:0000256" key="7">
    <source>
        <dbReference type="ARBA" id="ARBA00023316"/>
    </source>
</evidence>
<dbReference type="InterPro" id="IPR012334">
    <property type="entry name" value="Pectin_lyas_fold"/>
</dbReference>
<dbReference type="SMART" id="SM00710">
    <property type="entry name" value="PbH1"/>
    <property type="match status" value="6"/>
</dbReference>
<comment type="caution">
    <text evidence="11">The sequence shown here is derived from an EMBL/GenBank/DDBJ whole genome shotgun (WGS) entry which is preliminary data.</text>
</comment>
<evidence type="ECO:0000256" key="2">
    <source>
        <dbReference type="ARBA" id="ARBA00008834"/>
    </source>
</evidence>
<keyword evidence="3" id="KW-0134">Cell wall</keyword>
<evidence type="ECO:0000313" key="11">
    <source>
        <dbReference type="EMBL" id="KAG5581103.1"/>
    </source>
</evidence>
<evidence type="ECO:0008006" key="13">
    <source>
        <dbReference type="Google" id="ProtNLM"/>
    </source>
</evidence>
<organism evidence="11 12">
    <name type="scientific">Solanum commersonii</name>
    <name type="common">Commerson's wild potato</name>
    <name type="synonym">Commerson's nightshade</name>
    <dbReference type="NCBI Taxonomy" id="4109"/>
    <lineage>
        <taxon>Eukaryota</taxon>
        <taxon>Viridiplantae</taxon>
        <taxon>Streptophyta</taxon>
        <taxon>Embryophyta</taxon>
        <taxon>Tracheophyta</taxon>
        <taxon>Spermatophyta</taxon>
        <taxon>Magnoliopsida</taxon>
        <taxon>eudicotyledons</taxon>
        <taxon>Gunneridae</taxon>
        <taxon>Pentapetalae</taxon>
        <taxon>asterids</taxon>
        <taxon>lamiids</taxon>
        <taxon>Solanales</taxon>
        <taxon>Solanaceae</taxon>
        <taxon>Solanoideae</taxon>
        <taxon>Solaneae</taxon>
        <taxon>Solanum</taxon>
    </lineage>
</organism>
<keyword evidence="5 9" id="KW-0378">Hydrolase</keyword>
<protein>
    <recommendedName>
        <fullName evidence="13">Polygalacturonase</fullName>
    </recommendedName>
</protein>
<dbReference type="OrthoDB" id="187139at2759"/>
<comment type="similarity">
    <text evidence="2 9">Belongs to the glycosyl hydrolase 28 family.</text>
</comment>
<dbReference type="InterPro" id="IPR006626">
    <property type="entry name" value="PbH1"/>
</dbReference>
<evidence type="ECO:0000256" key="9">
    <source>
        <dbReference type="RuleBase" id="RU361169"/>
    </source>
</evidence>
<keyword evidence="10" id="KW-0732">Signal</keyword>
<proteinExistence type="inferred from homology"/>
<name>A0A9J5X0B2_SOLCO</name>
<evidence type="ECO:0000256" key="6">
    <source>
        <dbReference type="ARBA" id="ARBA00023295"/>
    </source>
</evidence>
<evidence type="ECO:0000256" key="3">
    <source>
        <dbReference type="ARBA" id="ARBA00022512"/>
    </source>
</evidence>
<evidence type="ECO:0000313" key="12">
    <source>
        <dbReference type="Proteomes" id="UP000824120"/>
    </source>
</evidence>
<dbReference type="FunFam" id="2.160.20.10:FF:000004">
    <property type="entry name" value="Pectin lyase-like superfamily protein"/>
    <property type="match status" value="1"/>
</dbReference>